<dbReference type="OrthoDB" id="7861693at2759"/>
<organism evidence="1 2">
    <name type="scientific">Drosophila kikkawai</name>
    <name type="common">Fruit fly</name>
    <dbReference type="NCBI Taxonomy" id="30033"/>
    <lineage>
        <taxon>Eukaryota</taxon>
        <taxon>Metazoa</taxon>
        <taxon>Ecdysozoa</taxon>
        <taxon>Arthropoda</taxon>
        <taxon>Hexapoda</taxon>
        <taxon>Insecta</taxon>
        <taxon>Pterygota</taxon>
        <taxon>Neoptera</taxon>
        <taxon>Endopterygota</taxon>
        <taxon>Diptera</taxon>
        <taxon>Brachycera</taxon>
        <taxon>Muscomorpha</taxon>
        <taxon>Ephydroidea</taxon>
        <taxon>Drosophilidae</taxon>
        <taxon>Drosophila</taxon>
        <taxon>Sophophora</taxon>
    </lineage>
</organism>
<sequence>MKMGGTIGGQTNPLESIAAYNNFLCTYGLLHREGSLPSDAIQRATSMWCNFTPEQQMSFAYQPNDFEYEIRSECVQPLPKRGPEKKAMLKVKSPAAKCRTKKKATATASKRKQELNIPKRQNKACIRVKPSGMTLDELSKTGFQNFFKQLRERHSQITEAEIIKKAARAWCGMNKRQRQSFLR</sequence>
<protein>
    <submittedName>
        <fullName evidence="2">Uncharacterized protein Tpl94D</fullName>
    </submittedName>
</protein>
<dbReference type="Proteomes" id="UP001652661">
    <property type="component" value="Chromosome 3R"/>
</dbReference>
<evidence type="ECO:0000313" key="1">
    <source>
        <dbReference type="Proteomes" id="UP001652661"/>
    </source>
</evidence>
<accession>A0A6P4HW11</accession>
<keyword evidence="1" id="KW-1185">Reference proteome</keyword>
<gene>
    <name evidence="2" type="primary">Tpl94D</name>
</gene>
<proteinExistence type="predicted"/>
<dbReference type="RefSeq" id="XP_017020397.1">
    <property type="nucleotide sequence ID" value="XM_017164908.3"/>
</dbReference>
<reference evidence="2" key="1">
    <citation type="submission" date="2025-08" db="UniProtKB">
        <authorList>
            <consortium name="RefSeq"/>
        </authorList>
    </citation>
    <scope>IDENTIFICATION</scope>
    <source>
        <strain evidence="2">14028-0561.14</strain>
        <tissue evidence="2">Whole fly</tissue>
    </source>
</reference>
<name>A0A6P4HW11_DROKI</name>
<evidence type="ECO:0000313" key="2">
    <source>
        <dbReference type="RefSeq" id="XP_017020397.1"/>
    </source>
</evidence>
<dbReference type="AlphaFoldDB" id="A0A6P4HW11"/>